<feature type="transmembrane region" description="Helical" evidence="1">
    <location>
        <begin position="71"/>
        <end position="91"/>
    </location>
</feature>
<evidence type="ECO:0000313" key="2">
    <source>
        <dbReference type="EMBL" id="HIU68555.1"/>
    </source>
</evidence>
<evidence type="ECO:0000256" key="1">
    <source>
        <dbReference type="SAM" id="Phobius"/>
    </source>
</evidence>
<feature type="transmembrane region" description="Helical" evidence="1">
    <location>
        <begin position="249"/>
        <end position="268"/>
    </location>
</feature>
<reference evidence="2" key="1">
    <citation type="submission" date="2020-10" db="EMBL/GenBank/DDBJ databases">
        <authorList>
            <person name="Gilroy R."/>
        </authorList>
    </citation>
    <scope>NUCLEOTIDE SEQUENCE</scope>
    <source>
        <strain evidence="2">CHK176-6737</strain>
    </source>
</reference>
<organism evidence="2 3">
    <name type="scientific">Candidatus Scybalenecus merdavium</name>
    <dbReference type="NCBI Taxonomy" id="2840939"/>
    <lineage>
        <taxon>Bacteria</taxon>
        <taxon>Bacillati</taxon>
        <taxon>Bacillota</taxon>
        <taxon>Clostridia</taxon>
        <taxon>Eubacteriales</taxon>
        <taxon>Oscillospiraceae</taxon>
        <taxon>Oscillospiraceae incertae sedis</taxon>
        <taxon>Candidatus Scybalenecus</taxon>
    </lineage>
</organism>
<accession>A0A9D1SNH7</accession>
<reference evidence="2" key="2">
    <citation type="journal article" date="2021" name="PeerJ">
        <title>Extensive microbial diversity within the chicken gut microbiome revealed by metagenomics and culture.</title>
        <authorList>
            <person name="Gilroy R."/>
            <person name="Ravi A."/>
            <person name="Getino M."/>
            <person name="Pursley I."/>
            <person name="Horton D.L."/>
            <person name="Alikhan N.F."/>
            <person name="Baker D."/>
            <person name="Gharbi K."/>
            <person name="Hall N."/>
            <person name="Watson M."/>
            <person name="Adriaenssens E.M."/>
            <person name="Foster-Nyarko E."/>
            <person name="Jarju S."/>
            <person name="Secka A."/>
            <person name="Antonio M."/>
            <person name="Oren A."/>
            <person name="Chaudhuri R.R."/>
            <person name="La Ragione R."/>
            <person name="Hildebrand F."/>
            <person name="Pallen M.J."/>
        </authorList>
    </citation>
    <scope>NUCLEOTIDE SEQUENCE</scope>
    <source>
        <strain evidence="2">CHK176-6737</strain>
    </source>
</reference>
<evidence type="ECO:0000313" key="3">
    <source>
        <dbReference type="Proteomes" id="UP000824125"/>
    </source>
</evidence>
<dbReference type="EMBL" id="DVNM01000005">
    <property type="protein sequence ID" value="HIU68555.1"/>
    <property type="molecule type" value="Genomic_DNA"/>
</dbReference>
<gene>
    <name evidence="2" type="ORF">IAD23_01180</name>
</gene>
<feature type="transmembrane region" description="Helical" evidence="1">
    <location>
        <begin position="274"/>
        <end position="296"/>
    </location>
</feature>
<dbReference type="Proteomes" id="UP000824125">
    <property type="component" value="Unassembled WGS sequence"/>
</dbReference>
<name>A0A9D1SNH7_9FIRM</name>
<feature type="transmembrane region" description="Helical" evidence="1">
    <location>
        <begin position="161"/>
        <end position="178"/>
    </location>
</feature>
<feature type="transmembrane region" description="Helical" evidence="1">
    <location>
        <begin position="139"/>
        <end position="155"/>
    </location>
</feature>
<keyword evidence="1" id="KW-0812">Transmembrane</keyword>
<keyword evidence="1" id="KW-0472">Membrane</keyword>
<proteinExistence type="predicted"/>
<protein>
    <submittedName>
        <fullName evidence="2">Uncharacterized protein</fullName>
    </submittedName>
</protein>
<feature type="transmembrane region" description="Helical" evidence="1">
    <location>
        <begin position="30"/>
        <end position="50"/>
    </location>
</feature>
<dbReference type="AlphaFoldDB" id="A0A9D1SNH7"/>
<feature type="transmembrane region" description="Helical" evidence="1">
    <location>
        <begin position="111"/>
        <end position="132"/>
    </location>
</feature>
<feature type="transmembrane region" description="Helical" evidence="1">
    <location>
        <begin position="190"/>
        <end position="211"/>
    </location>
</feature>
<keyword evidence="1" id="KW-1133">Transmembrane helix</keyword>
<sequence>MSHANNYLLSMPAYTADVLNQPYINFQSHLGQGVVVMFLFYSGYGVMESIKKKGTLYVHAIPKRRILKTLLHFDIAVLLYLFLDLALGTLARRSPLTVLLAFTGWTSLGNSNWYIFAVLMLYLFTFIAFFRLAEKPARALWVVTGFTAVYIAVLAFLKDAWWFDTVLLYPIGMWYSFGKARMESFLRGKAYRFWLVFSAVFAAMVVFHLLCANYLCYELWLITLALFIVLLTMKVKIGNPVLHFFGKHLFEIYILMRIPMLILLHWGITNTYVFVLSSFAVTVLLAVGFQKMLALLDARLFDRVKKPC</sequence>
<feature type="transmembrane region" description="Helical" evidence="1">
    <location>
        <begin position="217"/>
        <end position="237"/>
    </location>
</feature>
<comment type="caution">
    <text evidence="2">The sequence shown here is derived from an EMBL/GenBank/DDBJ whole genome shotgun (WGS) entry which is preliminary data.</text>
</comment>